<dbReference type="InterPro" id="IPR014710">
    <property type="entry name" value="RmlC-like_jellyroll"/>
</dbReference>
<dbReference type="Proteomes" id="UP000033109">
    <property type="component" value="Chromosome"/>
</dbReference>
<dbReference type="AlphaFoldDB" id="A0A0E3ZGZ8"/>
<evidence type="ECO:0000256" key="1">
    <source>
        <dbReference type="ARBA" id="ARBA00023015"/>
    </source>
</evidence>
<dbReference type="PATRIC" id="fig|400092.3.peg.2718"/>
<dbReference type="PROSITE" id="PS00041">
    <property type="entry name" value="HTH_ARAC_FAMILY_1"/>
    <property type="match status" value="1"/>
</dbReference>
<keyword evidence="6" id="KW-1185">Reference proteome</keyword>
<dbReference type="SUPFAM" id="SSF46689">
    <property type="entry name" value="Homeodomain-like"/>
    <property type="match status" value="2"/>
</dbReference>
<dbReference type="KEGG" id="pko:PKOR_12440"/>
<keyword evidence="2" id="KW-0238">DNA-binding</keyword>
<dbReference type="Gene3D" id="2.60.120.10">
    <property type="entry name" value="Jelly Rolls"/>
    <property type="match status" value="1"/>
</dbReference>
<feature type="domain" description="HTH araC/xylS-type" evidence="4">
    <location>
        <begin position="184"/>
        <end position="285"/>
    </location>
</feature>
<dbReference type="Pfam" id="PF12833">
    <property type="entry name" value="HTH_18"/>
    <property type="match status" value="1"/>
</dbReference>
<dbReference type="STRING" id="400092.PKOR_12440"/>
<keyword evidence="3" id="KW-0804">Transcription</keyword>
<dbReference type="InterPro" id="IPR011051">
    <property type="entry name" value="RmlC_Cupin_sf"/>
</dbReference>
<dbReference type="PROSITE" id="PS01124">
    <property type="entry name" value="HTH_ARAC_FAMILY_2"/>
    <property type="match status" value="1"/>
</dbReference>
<evidence type="ECO:0000259" key="4">
    <source>
        <dbReference type="PROSITE" id="PS01124"/>
    </source>
</evidence>
<organism evidence="5 6">
    <name type="scientific">Pontibacter korlensis</name>
    <dbReference type="NCBI Taxonomy" id="400092"/>
    <lineage>
        <taxon>Bacteria</taxon>
        <taxon>Pseudomonadati</taxon>
        <taxon>Bacteroidota</taxon>
        <taxon>Cytophagia</taxon>
        <taxon>Cytophagales</taxon>
        <taxon>Hymenobacteraceae</taxon>
        <taxon>Pontibacter</taxon>
    </lineage>
</organism>
<dbReference type="HOGENOM" id="CLU_000445_88_3_10"/>
<dbReference type="PANTHER" id="PTHR43280:SF27">
    <property type="entry name" value="TRANSCRIPTIONAL REGULATOR MTLR"/>
    <property type="match status" value="1"/>
</dbReference>
<dbReference type="CDD" id="cd06976">
    <property type="entry name" value="cupin_MtlR-like_N"/>
    <property type="match status" value="1"/>
</dbReference>
<dbReference type="EMBL" id="CP009621">
    <property type="protein sequence ID" value="AKD03780.1"/>
    <property type="molecule type" value="Genomic_DNA"/>
</dbReference>
<proteinExistence type="predicted"/>
<dbReference type="GO" id="GO:0043565">
    <property type="term" value="F:sequence-specific DNA binding"/>
    <property type="evidence" value="ECO:0007669"/>
    <property type="project" value="InterPro"/>
</dbReference>
<protein>
    <submittedName>
        <fullName evidence="5">Transcriptional regulator</fullName>
    </submittedName>
</protein>
<name>A0A0E3ZGZ8_9BACT</name>
<keyword evidence="1" id="KW-0805">Transcription regulation</keyword>
<dbReference type="PANTHER" id="PTHR43280">
    <property type="entry name" value="ARAC-FAMILY TRANSCRIPTIONAL REGULATOR"/>
    <property type="match status" value="1"/>
</dbReference>
<accession>A0A0E3ZGZ8</accession>
<dbReference type="OrthoDB" id="792101at2"/>
<evidence type="ECO:0000256" key="2">
    <source>
        <dbReference type="ARBA" id="ARBA00023125"/>
    </source>
</evidence>
<dbReference type="SMART" id="SM00342">
    <property type="entry name" value="HTH_ARAC"/>
    <property type="match status" value="1"/>
</dbReference>
<dbReference type="Gene3D" id="1.10.10.60">
    <property type="entry name" value="Homeodomain-like"/>
    <property type="match status" value="2"/>
</dbReference>
<gene>
    <name evidence="5" type="ORF">PKOR_12440</name>
</gene>
<dbReference type="InterPro" id="IPR018060">
    <property type="entry name" value="HTH_AraC"/>
</dbReference>
<dbReference type="GO" id="GO:0003700">
    <property type="term" value="F:DNA-binding transcription factor activity"/>
    <property type="evidence" value="ECO:0007669"/>
    <property type="project" value="InterPro"/>
</dbReference>
<evidence type="ECO:0000313" key="6">
    <source>
        <dbReference type="Proteomes" id="UP000033109"/>
    </source>
</evidence>
<dbReference type="InterPro" id="IPR009057">
    <property type="entry name" value="Homeodomain-like_sf"/>
</dbReference>
<sequence>MKPHLLKVATGPTNSFSVRQNMIPYMNNRWHFHPEVELIHFHKGSGMQFVGDSIMRFGPDDVVLVGANLPHYWRFDDKYLYDVNNTVAYTTTIHFTENFWGDRFLNLPENKQVKALLDKAKRGILINGRAAKTVSKLMGKAYQATGAHRMIILMKCLVVIAEETDLTLLSSIGFQAELSDTENERINAIYEHTLSCFQRKIQLDEIAEIAGMTPNSFCRYFKERTGKTYSQFLTEIRIGFACKLIIDNKMSIKQLCFESGFNNFSCFHKNFKQIVGTTPQGYQKEYLRAEA</sequence>
<dbReference type="InterPro" id="IPR018062">
    <property type="entry name" value="HTH_AraC-typ_CS"/>
</dbReference>
<dbReference type="RefSeq" id="WP_046311130.1">
    <property type="nucleotide sequence ID" value="NZ_CBCSCY010000003.1"/>
</dbReference>
<reference evidence="5 6" key="1">
    <citation type="journal article" date="2015" name="Sci. Rep.">
        <title>Unraveling adaptation of Pontibacter korlensis to radiation and infertility in desert through complete genome and comparative transcriptomic analysis.</title>
        <authorList>
            <person name="Dai J."/>
            <person name="Dai W."/>
            <person name="Qiu C."/>
            <person name="Yang Z."/>
            <person name="Zhang Y."/>
            <person name="Zhou M."/>
            <person name="Zhang L."/>
            <person name="Fang C."/>
            <person name="Gao Q."/>
            <person name="Yang Q."/>
            <person name="Li X."/>
            <person name="Wang Z."/>
            <person name="Wang Z."/>
            <person name="Jia Z."/>
            <person name="Chen X."/>
        </authorList>
    </citation>
    <scope>NUCLEOTIDE SEQUENCE [LARGE SCALE GENOMIC DNA]</scope>
    <source>
        <strain evidence="5 6">X14-1T</strain>
    </source>
</reference>
<evidence type="ECO:0000256" key="3">
    <source>
        <dbReference type="ARBA" id="ARBA00023163"/>
    </source>
</evidence>
<dbReference type="SUPFAM" id="SSF51182">
    <property type="entry name" value="RmlC-like cupins"/>
    <property type="match status" value="1"/>
</dbReference>
<evidence type="ECO:0000313" key="5">
    <source>
        <dbReference type="EMBL" id="AKD03780.1"/>
    </source>
</evidence>